<dbReference type="InterPro" id="IPR015797">
    <property type="entry name" value="NUDIX_hydrolase-like_dom_sf"/>
</dbReference>
<keyword evidence="5" id="KW-0479">Metal-binding</keyword>
<evidence type="ECO:0000256" key="1">
    <source>
        <dbReference type="ARBA" id="ARBA00001946"/>
    </source>
</evidence>
<gene>
    <name evidence="11" type="ORF">DBW98_00240</name>
</gene>
<dbReference type="GO" id="GO:0006742">
    <property type="term" value="P:NADP+ catabolic process"/>
    <property type="evidence" value="ECO:0007669"/>
    <property type="project" value="TreeGrafter"/>
</dbReference>
<dbReference type="SUPFAM" id="SSF55811">
    <property type="entry name" value="Nudix"/>
    <property type="match status" value="1"/>
</dbReference>
<evidence type="ECO:0000259" key="10">
    <source>
        <dbReference type="PROSITE" id="PS51462"/>
    </source>
</evidence>
<protein>
    <recommendedName>
        <fullName evidence="4">NAD(+) diphosphatase</fullName>
        <ecNumber evidence="4">3.6.1.22</ecNumber>
    </recommendedName>
</protein>
<evidence type="ECO:0000256" key="3">
    <source>
        <dbReference type="ARBA" id="ARBA00009595"/>
    </source>
</evidence>
<dbReference type="GO" id="GO:0035529">
    <property type="term" value="F:NADH pyrophosphatase activity"/>
    <property type="evidence" value="ECO:0007669"/>
    <property type="project" value="TreeGrafter"/>
</dbReference>
<keyword evidence="8" id="KW-0520">NAD</keyword>
<dbReference type="PROSITE" id="PS51462">
    <property type="entry name" value="NUDIX"/>
    <property type="match status" value="1"/>
</dbReference>
<organism evidence="11 12">
    <name type="scientific">SAR86 cluster bacterium</name>
    <dbReference type="NCBI Taxonomy" id="2030880"/>
    <lineage>
        <taxon>Bacteria</taxon>
        <taxon>Pseudomonadati</taxon>
        <taxon>Pseudomonadota</taxon>
        <taxon>Gammaproteobacteria</taxon>
        <taxon>SAR86 cluster</taxon>
    </lineage>
</organism>
<evidence type="ECO:0000256" key="8">
    <source>
        <dbReference type="ARBA" id="ARBA00023027"/>
    </source>
</evidence>
<comment type="cofactor">
    <cofactor evidence="1">
        <name>Mg(2+)</name>
        <dbReference type="ChEBI" id="CHEBI:18420"/>
    </cofactor>
</comment>
<evidence type="ECO:0000256" key="4">
    <source>
        <dbReference type="ARBA" id="ARBA00012381"/>
    </source>
</evidence>
<evidence type="ECO:0000256" key="6">
    <source>
        <dbReference type="ARBA" id="ARBA00022801"/>
    </source>
</evidence>
<dbReference type="EC" id="3.6.1.22" evidence="4"/>
<dbReference type="InterPro" id="IPR000086">
    <property type="entry name" value="NUDIX_hydrolase_dom"/>
</dbReference>
<name>A0A368BRF6_9GAMM</name>
<comment type="catalytic activity">
    <reaction evidence="9">
        <text>a 5'-end NAD(+)-phospho-ribonucleoside in mRNA + H2O = a 5'-end phospho-adenosine-phospho-ribonucleoside in mRNA + beta-nicotinamide D-ribonucleotide + 2 H(+)</text>
        <dbReference type="Rhea" id="RHEA:60876"/>
        <dbReference type="Rhea" id="RHEA-COMP:15698"/>
        <dbReference type="Rhea" id="RHEA-COMP:15719"/>
        <dbReference type="ChEBI" id="CHEBI:14649"/>
        <dbReference type="ChEBI" id="CHEBI:15377"/>
        <dbReference type="ChEBI" id="CHEBI:15378"/>
        <dbReference type="ChEBI" id="CHEBI:144029"/>
        <dbReference type="ChEBI" id="CHEBI:144051"/>
    </reaction>
    <physiologicalReaction direction="left-to-right" evidence="9">
        <dbReference type="Rhea" id="RHEA:60877"/>
    </physiologicalReaction>
</comment>
<keyword evidence="6 11" id="KW-0378">Hydrolase</keyword>
<evidence type="ECO:0000313" key="11">
    <source>
        <dbReference type="EMBL" id="RCL39665.1"/>
    </source>
</evidence>
<evidence type="ECO:0000256" key="2">
    <source>
        <dbReference type="ARBA" id="ARBA00001947"/>
    </source>
</evidence>
<dbReference type="GO" id="GO:0005829">
    <property type="term" value="C:cytosol"/>
    <property type="evidence" value="ECO:0007669"/>
    <property type="project" value="TreeGrafter"/>
</dbReference>
<dbReference type="EMBL" id="QOPC01000001">
    <property type="protein sequence ID" value="RCL39665.1"/>
    <property type="molecule type" value="Genomic_DNA"/>
</dbReference>
<dbReference type="Pfam" id="PF00293">
    <property type="entry name" value="NUDIX"/>
    <property type="match status" value="1"/>
</dbReference>
<dbReference type="InterPro" id="IPR050241">
    <property type="entry name" value="NAD-cap_RNA_hydrolase_NudC"/>
</dbReference>
<accession>A0A368BRF6</accession>
<dbReference type="InterPro" id="IPR020084">
    <property type="entry name" value="NUDIX_hydrolase_CS"/>
</dbReference>
<dbReference type="Gene3D" id="3.90.79.10">
    <property type="entry name" value="Nucleoside Triphosphate Pyrophosphohydrolase"/>
    <property type="match status" value="1"/>
</dbReference>
<comment type="cofactor">
    <cofactor evidence="2">
        <name>Zn(2+)</name>
        <dbReference type="ChEBI" id="CHEBI:29105"/>
    </cofactor>
</comment>
<dbReference type="GO" id="GO:0019677">
    <property type="term" value="P:NAD+ catabolic process"/>
    <property type="evidence" value="ECO:0007669"/>
    <property type="project" value="TreeGrafter"/>
</dbReference>
<comment type="similarity">
    <text evidence="3">Belongs to the Nudix hydrolase family. NudC subfamily.</text>
</comment>
<dbReference type="Gene3D" id="3.90.79.20">
    <property type="match status" value="1"/>
</dbReference>
<dbReference type="AlphaFoldDB" id="A0A368BRF6"/>
<dbReference type="PANTHER" id="PTHR42904:SF6">
    <property type="entry name" value="NAD-CAPPED RNA HYDROLASE NUDT12"/>
    <property type="match status" value="1"/>
</dbReference>
<dbReference type="CDD" id="cd03429">
    <property type="entry name" value="NUDIX_NADH_pyrophosphatase_Nudt13"/>
    <property type="match status" value="1"/>
</dbReference>
<keyword evidence="7" id="KW-0460">Magnesium</keyword>
<dbReference type="InterPro" id="IPR049734">
    <property type="entry name" value="NudC-like_C"/>
</dbReference>
<reference evidence="11 12" key="1">
    <citation type="journal article" date="2018" name="Microbiome">
        <title>Fine metagenomic profile of the Mediterranean stratified and mixed water columns revealed by assembly and recruitment.</title>
        <authorList>
            <person name="Haro-Moreno J.M."/>
            <person name="Lopez-Perez M."/>
            <person name="De La Torre J.R."/>
            <person name="Picazo A."/>
            <person name="Camacho A."/>
            <person name="Rodriguez-Valera F."/>
        </authorList>
    </citation>
    <scope>NUCLEOTIDE SEQUENCE [LARGE SCALE GENOMIC DNA]</scope>
    <source>
        <strain evidence="11">MED-G84</strain>
    </source>
</reference>
<dbReference type="PROSITE" id="PS00893">
    <property type="entry name" value="NUDIX_BOX"/>
    <property type="match status" value="1"/>
</dbReference>
<sequence length="275" mass="31424">MKLTRELHEKLNEDSKLIIFCDNKILYDHKENTYSFERKDLNPIQQSGPYLCIAEASGHFIYALEIDPQDQILGIFMDPKSIDFVDLRNILGFLDKESFLLLSRASILNLWRNQNIFCSICGTKNTFNLAEGAFECSCNQLPKYPTISPCIITLIHDDDKILLGRNKYFPQDMYSTLAGFIEAGENAEEALVREVKEEVNVAVSNITYHSSQSWPFPSQLMLGYMCKYDTGEIVLNDAELEDAKWFSITDLPDIPPDASISGQLIRSYIEDHLKL</sequence>
<evidence type="ECO:0000256" key="7">
    <source>
        <dbReference type="ARBA" id="ARBA00022842"/>
    </source>
</evidence>
<dbReference type="Proteomes" id="UP000253032">
    <property type="component" value="Unassembled WGS sequence"/>
</dbReference>
<dbReference type="PANTHER" id="PTHR42904">
    <property type="entry name" value="NUDIX HYDROLASE, NUDC SUBFAMILY"/>
    <property type="match status" value="1"/>
</dbReference>
<comment type="caution">
    <text evidence="11">The sequence shown here is derived from an EMBL/GenBank/DDBJ whole genome shotgun (WGS) entry which is preliminary data.</text>
</comment>
<evidence type="ECO:0000256" key="9">
    <source>
        <dbReference type="ARBA" id="ARBA00023679"/>
    </source>
</evidence>
<dbReference type="NCBIfam" id="NF001299">
    <property type="entry name" value="PRK00241.1"/>
    <property type="match status" value="1"/>
</dbReference>
<dbReference type="GO" id="GO:0046872">
    <property type="term" value="F:metal ion binding"/>
    <property type="evidence" value="ECO:0007669"/>
    <property type="project" value="UniProtKB-KW"/>
</dbReference>
<proteinExistence type="inferred from homology"/>
<dbReference type="GO" id="GO:0110153">
    <property type="term" value="F:RNA NAD-cap (NMN-forming) hydrolase activity"/>
    <property type="evidence" value="ECO:0007669"/>
    <property type="project" value="RHEA"/>
</dbReference>
<evidence type="ECO:0000256" key="5">
    <source>
        <dbReference type="ARBA" id="ARBA00022723"/>
    </source>
</evidence>
<evidence type="ECO:0000313" key="12">
    <source>
        <dbReference type="Proteomes" id="UP000253032"/>
    </source>
</evidence>
<feature type="domain" description="Nudix hydrolase" evidence="10">
    <location>
        <begin position="142"/>
        <end position="269"/>
    </location>
</feature>